<dbReference type="InterPro" id="IPR008462">
    <property type="entry name" value="CsbD"/>
</dbReference>
<sequence>MSTDRIIGEGRELGGKIEEGIGKATGDTALQGSGIADQIGGQLQKTLGDAKDRAGPLVEQAKQFARDRPWATAALLGTIGLALINTLRGKSARK</sequence>
<comment type="caution">
    <text evidence="4">The sequence shown here is derived from an EMBL/GenBank/DDBJ whole genome shotgun (WGS) entry which is preliminary data.</text>
</comment>
<feature type="domain" description="CsbD-like" evidence="3">
    <location>
        <begin position="4"/>
        <end position="54"/>
    </location>
</feature>
<keyword evidence="2" id="KW-0812">Transmembrane</keyword>
<keyword evidence="5" id="KW-1185">Reference proteome</keyword>
<dbReference type="Pfam" id="PF05532">
    <property type="entry name" value="CsbD"/>
    <property type="match status" value="1"/>
</dbReference>
<feature type="transmembrane region" description="Helical" evidence="2">
    <location>
        <begin position="70"/>
        <end position="87"/>
    </location>
</feature>
<dbReference type="Proteomes" id="UP001419910">
    <property type="component" value="Unassembled WGS sequence"/>
</dbReference>
<dbReference type="SUPFAM" id="SSF69047">
    <property type="entry name" value="Hypothetical protein YjbJ"/>
    <property type="match status" value="1"/>
</dbReference>
<gene>
    <name evidence="4" type="ORF">ABC974_18220</name>
</gene>
<accession>A0ABU9Y6Z0</accession>
<dbReference type="RefSeq" id="WP_343892574.1">
    <property type="nucleotide sequence ID" value="NZ_BAAAEH010000060.1"/>
</dbReference>
<dbReference type="InterPro" id="IPR036629">
    <property type="entry name" value="YjbJ_sf"/>
</dbReference>
<dbReference type="Gene3D" id="1.10.1470.10">
    <property type="entry name" value="YjbJ"/>
    <property type="match status" value="1"/>
</dbReference>
<keyword evidence="2" id="KW-1133">Transmembrane helix</keyword>
<evidence type="ECO:0000256" key="2">
    <source>
        <dbReference type="SAM" id="Phobius"/>
    </source>
</evidence>
<evidence type="ECO:0000313" key="5">
    <source>
        <dbReference type="Proteomes" id="UP001419910"/>
    </source>
</evidence>
<protein>
    <submittedName>
        <fullName evidence="4">CsbD family protein</fullName>
    </submittedName>
</protein>
<dbReference type="EMBL" id="JBDIME010000018">
    <property type="protein sequence ID" value="MEN2791577.1"/>
    <property type="molecule type" value="Genomic_DNA"/>
</dbReference>
<organism evidence="4 5">
    <name type="scientific">Sphingomonas oligophenolica</name>
    <dbReference type="NCBI Taxonomy" id="301154"/>
    <lineage>
        <taxon>Bacteria</taxon>
        <taxon>Pseudomonadati</taxon>
        <taxon>Pseudomonadota</taxon>
        <taxon>Alphaproteobacteria</taxon>
        <taxon>Sphingomonadales</taxon>
        <taxon>Sphingomonadaceae</taxon>
        <taxon>Sphingomonas</taxon>
    </lineage>
</organism>
<evidence type="ECO:0000256" key="1">
    <source>
        <dbReference type="ARBA" id="ARBA00009129"/>
    </source>
</evidence>
<comment type="similarity">
    <text evidence="1">Belongs to the UPF0337 (CsbD) family.</text>
</comment>
<keyword evidence="2" id="KW-0472">Membrane</keyword>
<name>A0ABU9Y6Z0_9SPHN</name>
<reference evidence="4 5" key="1">
    <citation type="submission" date="2024-05" db="EMBL/GenBank/DDBJ databases">
        <authorList>
            <person name="Liu Q."/>
            <person name="Xin Y.-H."/>
        </authorList>
    </citation>
    <scope>NUCLEOTIDE SEQUENCE [LARGE SCALE GENOMIC DNA]</scope>
    <source>
        <strain evidence="4 5">CGMCC 1.10181</strain>
    </source>
</reference>
<evidence type="ECO:0000313" key="4">
    <source>
        <dbReference type="EMBL" id="MEN2791577.1"/>
    </source>
</evidence>
<evidence type="ECO:0000259" key="3">
    <source>
        <dbReference type="Pfam" id="PF05532"/>
    </source>
</evidence>
<proteinExistence type="inferred from homology"/>